<comment type="caution">
    <text evidence="4">The sequence shown here is derived from an EMBL/GenBank/DDBJ whole genome shotgun (WGS) entry which is preliminary data.</text>
</comment>
<feature type="transmembrane region" description="Helical" evidence="2">
    <location>
        <begin position="137"/>
        <end position="155"/>
    </location>
</feature>
<evidence type="ECO:0000313" key="5">
    <source>
        <dbReference type="Proteomes" id="UP000219559"/>
    </source>
</evidence>
<accession>A0A2A4G7B2</accession>
<gene>
    <name evidence="4" type="ORF">B7P33_10190</name>
</gene>
<keyword evidence="1" id="KW-0175">Coiled coil</keyword>
<dbReference type="Proteomes" id="UP000219559">
    <property type="component" value="Unassembled WGS sequence"/>
</dbReference>
<name>A0A2A4G7B2_9FLAO</name>
<evidence type="ECO:0000313" key="4">
    <source>
        <dbReference type="EMBL" id="PCE63645.1"/>
    </source>
</evidence>
<feature type="chain" id="PRO_5012923865" evidence="3">
    <location>
        <begin position="22"/>
        <end position="205"/>
    </location>
</feature>
<proteinExistence type="predicted"/>
<keyword evidence="3" id="KW-0732">Signal</keyword>
<evidence type="ECO:0000256" key="1">
    <source>
        <dbReference type="SAM" id="Coils"/>
    </source>
</evidence>
<organism evidence="4 5">
    <name type="scientific">Sediminicola luteus</name>
    <dbReference type="NCBI Taxonomy" id="319238"/>
    <lineage>
        <taxon>Bacteria</taxon>
        <taxon>Pseudomonadati</taxon>
        <taxon>Bacteroidota</taxon>
        <taxon>Flavobacteriia</taxon>
        <taxon>Flavobacteriales</taxon>
        <taxon>Flavobacteriaceae</taxon>
        <taxon>Sediminicola</taxon>
    </lineage>
</organism>
<protein>
    <submittedName>
        <fullName evidence="4">tRNA (Guanine-N1)-methyltransferase</fullName>
    </submittedName>
</protein>
<keyword evidence="5" id="KW-1185">Reference proteome</keyword>
<keyword evidence="4" id="KW-0489">Methyltransferase</keyword>
<reference evidence="4 5" key="1">
    <citation type="submission" date="2017-04" db="EMBL/GenBank/DDBJ databases">
        <title>A new member of the family Flavobacteriaceae isolated from ascidians.</title>
        <authorList>
            <person name="Chen L."/>
        </authorList>
    </citation>
    <scope>NUCLEOTIDE SEQUENCE [LARGE SCALE GENOMIC DNA]</scope>
    <source>
        <strain evidence="4 5">HQA918</strain>
    </source>
</reference>
<dbReference type="EMBL" id="NBWU01000004">
    <property type="protein sequence ID" value="PCE63645.1"/>
    <property type="molecule type" value="Genomic_DNA"/>
</dbReference>
<keyword evidence="2" id="KW-0472">Membrane</keyword>
<dbReference type="AlphaFoldDB" id="A0A2A4G7B2"/>
<dbReference type="GO" id="GO:0032259">
    <property type="term" value="P:methylation"/>
    <property type="evidence" value="ECO:0007669"/>
    <property type="project" value="UniProtKB-KW"/>
</dbReference>
<keyword evidence="2" id="KW-1133">Transmembrane helix</keyword>
<sequence length="205" mass="23443">MKVFRPLLYILPLLWGVMATAQNNADSEQELSLDKGSIETQFEFITKKSGNYNANGKRYEVVRAIHLDKLKGNVLDSLKGFRATITELNKTIDSQKETVTNLNSKLEDTTGQLAEVTAEKDSMSFFGAQMSKGGYNVLMWSVIIGLLVLFLLFVFKFKRSNVLTQEAKTALAELESEYEDHRRRALEREQKISRKLQDEINRQKK</sequence>
<keyword evidence="2" id="KW-0812">Transmembrane</keyword>
<evidence type="ECO:0000256" key="2">
    <source>
        <dbReference type="SAM" id="Phobius"/>
    </source>
</evidence>
<evidence type="ECO:0000256" key="3">
    <source>
        <dbReference type="SAM" id="SignalP"/>
    </source>
</evidence>
<feature type="signal peptide" evidence="3">
    <location>
        <begin position="1"/>
        <end position="21"/>
    </location>
</feature>
<dbReference type="OrthoDB" id="981213at2"/>
<feature type="coiled-coil region" evidence="1">
    <location>
        <begin position="85"/>
        <end position="119"/>
    </location>
</feature>
<keyword evidence="4" id="KW-0808">Transferase</keyword>
<feature type="coiled-coil region" evidence="1">
    <location>
        <begin position="164"/>
        <end position="191"/>
    </location>
</feature>
<dbReference type="GO" id="GO:0008168">
    <property type="term" value="F:methyltransferase activity"/>
    <property type="evidence" value="ECO:0007669"/>
    <property type="project" value="UniProtKB-KW"/>
</dbReference>